<organism evidence="1 2">
    <name type="scientific">Acinetobacter pittii</name>
    <name type="common">Acinetobacter genomosp. 3</name>
    <dbReference type="NCBI Taxonomy" id="48296"/>
    <lineage>
        <taxon>Bacteria</taxon>
        <taxon>Pseudomonadati</taxon>
        <taxon>Pseudomonadota</taxon>
        <taxon>Gammaproteobacteria</taxon>
        <taxon>Moraxellales</taxon>
        <taxon>Moraxellaceae</taxon>
        <taxon>Acinetobacter</taxon>
        <taxon>Acinetobacter calcoaceticus/baumannii complex</taxon>
    </lineage>
</organism>
<name>A0A6S4UGE2_ACIPI</name>
<protein>
    <submittedName>
        <fullName evidence="1">Uncharacterized protein</fullName>
    </submittedName>
</protein>
<dbReference type="Proteomes" id="UP000515758">
    <property type="component" value="Chromosome"/>
</dbReference>
<evidence type="ECO:0000313" key="1">
    <source>
        <dbReference type="EMBL" id="BBQ47220.1"/>
    </source>
</evidence>
<evidence type="ECO:0000313" key="2">
    <source>
        <dbReference type="Proteomes" id="UP000515758"/>
    </source>
</evidence>
<accession>A0A6S4UGE2</accession>
<sequence>MTKKLVNVRAYKRYRLGAWEHVCKHKRSYPKR</sequence>
<dbReference type="AlphaFoldDB" id="A0A6S4UGE2"/>
<reference evidence="1 2" key="1">
    <citation type="submission" date="2019-12" db="EMBL/GenBank/DDBJ databases">
        <title>complete genome sequences of Acinetobacter pittii str. WP2-W18-ESBL-11 isolated from wastewater treatment plant effluent.</title>
        <authorList>
            <person name="Sekizuka T."/>
            <person name="Itokawa K."/>
            <person name="Yatsu K."/>
            <person name="Inamine Y."/>
            <person name="Kuroda M."/>
        </authorList>
    </citation>
    <scope>NUCLEOTIDE SEQUENCE [LARGE SCALE GENOMIC DNA]</scope>
    <source>
        <strain evidence="1 2">WP2-W18-ESBL-11</strain>
    </source>
</reference>
<dbReference type="EMBL" id="AP021936">
    <property type="protein sequence ID" value="BBQ47220.1"/>
    <property type="molecule type" value="Genomic_DNA"/>
</dbReference>
<proteinExistence type="predicted"/>
<gene>
    <name evidence="1" type="ORF">WP2W18E11_02180</name>
</gene>